<keyword evidence="3" id="KW-1185">Reference proteome</keyword>
<evidence type="ECO:0000313" key="3">
    <source>
        <dbReference type="Proteomes" id="UP001323405"/>
    </source>
</evidence>
<dbReference type="GeneID" id="87902691"/>
<keyword evidence="1" id="KW-1133">Transmembrane helix</keyword>
<evidence type="ECO:0000256" key="1">
    <source>
        <dbReference type="SAM" id="Phobius"/>
    </source>
</evidence>
<feature type="transmembrane region" description="Helical" evidence="1">
    <location>
        <begin position="241"/>
        <end position="258"/>
    </location>
</feature>
<keyword evidence="1" id="KW-0812">Transmembrane</keyword>
<protein>
    <submittedName>
        <fullName evidence="2">Uncharacterized protein</fullName>
    </submittedName>
</protein>
<keyword evidence="1" id="KW-0472">Membrane</keyword>
<accession>A0ABR0GR50</accession>
<comment type="caution">
    <text evidence="2">The sequence shown here is derived from an EMBL/GenBank/DDBJ whole genome shotgun (WGS) entry which is preliminary data.</text>
</comment>
<dbReference type="Proteomes" id="UP001323405">
    <property type="component" value="Unassembled WGS sequence"/>
</dbReference>
<reference evidence="2 3" key="1">
    <citation type="journal article" date="2023" name="bioRxiv">
        <title>High-quality genome assemblies of four members of thePodospora anserinaspecies complex.</title>
        <authorList>
            <person name="Ament-Velasquez S.L."/>
            <person name="Vogan A.A."/>
            <person name="Wallerman O."/>
            <person name="Hartmann F."/>
            <person name="Gautier V."/>
            <person name="Silar P."/>
            <person name="Giraud T."/>
            <person name="Johannesson H."/>
        </authorList>
    </citation>
    <scope>NUCLEOTIDE SEQUENCE [LARGE SCALE GENOMIC DNA]</scope>
    <source>
        <strain evidence="2 3">CBS 415.72m</strain>
    </source>
</reference>
<gene>
    <name evidence="2" type="ORF">QC762_0025950</name>
</gene>
<evidence type="ECO:0000313" key="2">
    <source>
        <dbReference type="EMBL" id="KAK4658242.1"/>
    </source>
</evidence>
<dbReference type="RefSeq" id="XP_062747214.1">
    <property type="nucleotide sequence ID" value="XM_062883150.1"/>
</dbReference>
<sequence length="259" mass="28277">MTTTCTYSSPMTRLDNRRTNVVFSADFLRYSSTTRHMWHSTETRVGARVSAGFQKILLNQARGTDIGTYASPRLPSVKKLTQRVTARELGLLRVVPLKDIANVVQKLDIALLGVGLESRDEGMGHGTRGLRVDGGIGRGVVALEGTLCETEYAGGHGRHVATGIRTHRRQQARAGFLGQVGLLEKTFGVVDIGKIKYRARVARVENGRQPDTFDQGLHNVEVDLVVHNMAVLLEVDRVNNLIVSILLVAIMVLGLTAVA</sequence>
<organism evidence="2 3">
    <name type="scientific">Podospora pseudocomata</name>
    <dbReference type="NCBI Taxonomy" id="2093779"/>
    <lineage>
        <taxon>Eukaryota</taxon>
        <taxon>Fungi</taxon>
        <taxon>Dikarya</taxon>
        <taxon>Ascomycota</taxon>
        <taxon>Pezizomycotina</taxon>
        <taxon>Sordariomycetes</taxon>
        <taxon>Sordariomycetidae</taxon>
        <taxon>Sordariales</taxon>
        <taxon>Podosporaceae</taxon>
        <taxon>Podospora</taxon>
    </lineage>
</organism>
<name>A0ABR0GR50_9PEZI</name>
<dbReference type="EMBL" id="JAFFHA010000002">
    <property type="protein sequence ID" value="KAK4658242.1"/>
    <property type="molecule type" value="Genomic_DNA"/>
</dbReference>
<proteinExistence type="predicted"/>